<dbReference type="EMBL" id="VCEJ01000009">
    <property type="protein sequence ID" value="TLU97319.1"/>
    <property type="molecule type" value="Genomic_DNA"/>
</dbReference>
<dbReference type="RefSeq" id="WP_138368434.1">
    <property type="nucleotide sequence ID" value="NZ_VCEJ01000009.1"/>
</dbReference>
<dbReference type="AlphaFoldDB" id="A0A5R9KMG6"/>
<proteinExistence type="predicted"/>
<sequence length="87" mass="9699">MEPERLVSSEIIENIEVNLRNPSLKASRIHRKDFRIFLLFAVFVILAVVVAAILIAKYLAPHIESVAIGRVLIMIGKKWFGNASSGP</sequence>
<organism evidence="2 3">
    <name type="scientific">Dyadobacter luticola</name>
    <dbReference type="NCBI Taxonomy" id="1979387"/>
    <lineage>
        <taxon>Bacteria</taxon>
        <taxon>Pseudomonadati</taxon>
        <taxon>Bacteroidota</taxon>
        <taxon>Cytophagia</taxon>
        <taxon>Cytophagales</taxon>
        <taxon>Spirosomataceae</taxon>
        <taxon>Dyadobacter</taxon>
    </lineage>
</organism>
<keyword evidence="1" id="KW-1133">Transmembrane helix</keyword>
<keyword evidence="1" id="KW-0472">Membrane</keyword>
<name>A0A5R9KMG6_9BACT</name>
<protein>
    <submittedName>
        <fullName evidence="2">Uncharacterized protein</fullName>
    </submittedName>
</protein>
<evidence type="ECO:0000313" key="3">
    <source>
        <dbReference type="Proteomes" id="UP000306402"/>
    </source>
</evidence>
<keyword evidence="3" id="KW-1185">Reference proteome</keyword>
<reference evidence="2 3" key="1">
    <citation type="submission" date="2019-05" db="EMBL/GenBank/DDBJ databases">
        <authorList>
            <person name="Qu J.-H."/>
        </authorList>
    </citation>
    <scope>NUCLEOTIDE SEQUENCE [LARGE SCALE GENOMIC DNA]</scope>
    <source>
        <strain evidence="2 3">T17</strain>
    </source>
</reference>
<accession>A0A5R9KMG6</accession>
<evidence type="ECO:0000256" key="1">
    <source>
        <dbReference type="SAM" id="Phobius"/>
    </source>
</evidence>
<feature type="transmembrane region" description="Helical" evidence="1">
    <location>
        <begin position="36"/>
        <end position="56"/>
    </location>
</feature>
<gene>
    <name evidence="2" type="ORF">FEN17_26380</name>
</gene>
<keyword evidence="1" id="KW-0812">Transmembrane</keyword>
<dbReference type="Proteomes" id="UP000306402">
    <property type="component" value="Unassembled WGS sequence"/>
</dbReference>
<evidence type="ECO:0000313" key="2">
    <source>
        <dbReference type="EMBL" id="TLU97319.1"/>
    </source>
</evidence>
<comment type="caution">
    <text evidence="2">The sequence shown here is derived from an EMBL/GenBank/DDBJ whole genome shotgun (WGS) entry which is preliminary data.</text>
</comment>